<accession>A0A2M7BQ31</accession>
<comment type="caution">
    <text evidence="2">The sequence shown here is derived from an EMBL/GenBank/DDBJ whole genome shotgun (WGS) entry which is preliminary data.</text>
</comment>
<protein>
    <recommendedName>
        <fullName evidence="1">RNHCP domain-containing protein</fullName>
    </recommendedName>
</protein>
<gene>
    <name evidence="2" type="ORF">COS53_01610</name>
</gene>
<feature type="domain" description="RNHCP" evidence="1">
    <location>
        <begin position="18"/>
        <end position="104"/>
    </location>
</feature>
<proteinExistence type="predicted"/>
<evidence type="ECO:0000259" key="1">
    <source>
        <dbReference type="Pfam" id="PF12647"/>
    </source>
</evidence>
<dbReference type="EMBL" id="PEVB01000047">
    <property type="protein sequence ID" value="PIV07593.1"/>
    <property type="molecule type" value="Genomic_DNA"/>
</dbReference>
<reference evidence="3" key="1">
    <citation type="submission" date="2017-09" db="EMBL/GenBank/DDBJ databases">
        <title>Depth-based differentiation of microbial function through sediment-hosted aquifers and enrichment of novel symbionts in the deep terrestrial subsurface.</title>
        <authorList>
            <person name="Probst A.J."/>
            <person name="Ladd B."/>
            <person name="Jarett J.K."/>
            <person name="Geller-Mcgrath D.E."/>
            <person name="Sieber C.M.K."/>
            <person name="Emerson J.B."/>
            <person name="Anantharaman K."/>
            <person name="Thomas B.C."/>
            <person name="Malmstrom R."/>
            <person name="Stieglmeier M."/>
            <person name="Klingl A."/>
            <person name="Woyke T."/>
            <person name="Ryan C.M."/>
            <person name="Banfield J.F."/>
        </authorList>
    </citation>
    <scope>NUCLEOTIDE SEQUENCE [LARGE SCALE GENOMIC DNA]</scope>
</reference>
<dbReference type="Pfam" id="PF12647">
    <property type="entry name" value="RNHCP"/>
    <property type="match status" value="1"/>
</dbReference>
<dbReference type="AlphaFoldDB" id="A0A2M7BQ31"/>
<sequence length="109" mass="12542">MRNYKLKPYVKNFIKVKQDFGCGNCGNKVIGNGYTDHCPKCLWGKHVDEEIPGDRASTCRGLMEPTSAEFSISNLQFTIKYKCTKCRHEFWVREGKGDNRKELMALSML</sequence>
<evidence type="ECO:0000313" key="3">
    <source>
        <dbReference type="Proteomes" id="UP000229191"/>
    </source>
</evidence>
<dbReference type="Proteomes" id="UP000229191">
    <property type="component" value="Unassembled WGS sequence"/>
</dbReference>
<evidence type="ECO:0000313" key="2">
    <source>
        <dbReference type="EMBL" id="PIV07593.1"/>
    </source>
</evidence>
<organism evidence="2 3">
    <name type="scientific">Candidatus Shapirobacteria bacterium CG03_land_8_20_14_0_80_35_14</name>
    <dbReference type="NCBI Taxonomy" id="1974878"/>
    <lineage>
        <taxon>Bacteria</taxon>
        <taxon>Candidatus Shapironibacteriota</taxon>
    </lineage>
</organism>
<dbReference type="InterPro" id="IPR024439">
    <property type="entry name" value="RNHCP"/>
</dbReference>
<name>A0A2M7BQ31_9BACT</name>